<dbReference type="SUPFAM" id="SSF53901">
    <property type="entry name" value="Thiolase-like"/>
    <property type="match status" value="2"/>
</dbReference>
<evidence type="ECO:0000256" key="5">
    <source>
        <dbReference type="RuleBase" id="RU003694"/>
    </source>
</evidence>
<dbReference type="InterPro" id="IPR002123">
    <property type="entry name" value="Plipid/glycerol_acylTrfase"/>
</dbReference>
<dbReference type="InterPro" id="IPR052568">
    <property type="entry name" value="PKS-FAS_Synthase"/>
</dbReference>
<evidence type="ECO:0000256" key="2">
    <source>
        <dbReference type="ARBA" id="ARBA00022553"/>
    </source>
</evidence>
<dbReference type="Pfam" id="PF01553">
    <property type="entry name" value="Acyltransferase"/>
    <property type="match status" value="1"/>
</dbReference>
<dbReference type="EMBL" id="KF977699">
    <property type="protein sequence ID" value="AIJ50374.1"/>
    <property type="molecule type" value="Genomic_DNA"/>
</dbReference>
<dbReference type="InterPro" id="IPR001227">
    <property type="entry name" value="Ac_transferase_dom_sf"/>
</dbReference>
<accession>A0A076Q3Z9</accession>
<keyword evidence="1" id="KW-0596">Phosphopantetheine</keyword>
<feature type="region of interest" description="Disordered" evidence="6">
    <location>
        <begin position="2270"/>
        <end position="2306"/>
    </location>
</feature>
<organism evidence="8">
    <name type="scientific">Aetherobacter fasciculatus</name>
    <dbReference type="NCBI Taxonomy" id="888830"/>
    <lineage>
        <taxon>Bacteria</taxon>
        <taxon>Pseudomonadati</taxon>
        <taxon>Myxococcota</taxon>
        <taxon>Polyangia</taxon>
        <taxon>Polyangiales</taxon>
        <taxon>Polyangiaceae</taxon>
        <taxon>Aetherobacter</taxon>
    </lineage>
</organism>
<dbReference type="PROSITE" id="PS00606">
    <property type="entry name" value="KS3_1"/>
    <property type="match status" value="1"/>
</dbReference>
<dbReference type="PANTHER" id="PTHR43074">
    <property type="entry name" value="OMEGA-3 POLYUNSATURATED FATTY ACID SYNTHASE PFAB-RELATED"/>
    <property type="match status" value="1"/>
</dbReference>
<dbReference type="Pfam" id="PF07977">
    <property type="entry name" value="FabA"/>
    <property type="match status" value="3"/>
</dbReference>
<dbReference type="SMR" id="A0A076Q3Z9"/>
<dbReference type="SMART" id="SM00563">
    <property type="entry name" value="PlsC"/>
    <property type="match status" value="1"/>
</dbReference>
<dbReference type="GO" id="GO:0004315">
    <property type="term" value="F:3-oxoacyl-[acyl-carrier-protein] synthase activity"/>
    <property type="evidence" value="ECO:0007669"/>
    <property type="project" value="InterPro"/>
</dbReference>
<dbReference type="InterPro" id="IPR016035">
    <property type="entry name" value="Acyl_Trfase/lysoPLipase"/>
</dbReference>
<feature type="compositionally biased region" description="Basic and acidic residues" evidence="6">
    <location>
        <begin position="1256"/>
        <end position="1271"/>
    </location>
</feature>
<keyword evidence="2" id="KW-0597">Phosphoprotein</keyword>
<proteinExistence type="inferred from homology"/>
<dbReference type="SUPFAM" id="SSF69593">
    <property type="entry name" value="Glycerol-3-phosphate (1)-acyltransferase"/>
    <property type="match status" value="1"/>
</dbReference>
<dbReference type="InterPro" id="IPR013114">
    <property type="entry name" value="FabA_FabZ"/>
</dbReference>
<feature type="domain" description="Ketosynthase family 3 (KS3)" evidence="7">
    <location>
        <begin position="3"/>
        <end position="440"/>
    </location>
</feature>
<dbReference type="Gene3D" id="3.40.47.10">
    <property type="match status" value="2"/>
</dbReference>
<dbReference type="Gene3D" id="3.10.129.10">
    <property type="entry name" value="Hotdog Thioesterase"/>
    <property type="match status" value="4"/>
</dbReference>
<dbReference type="Pfam" id="PF02801">
    <property type="entry name" value="Ketoacyl-synt_C"/>
    <property type="match status" value="1"/>
</dbReference>
<evidence type="ECO:0000256" key="1">
    <source>
        <dbReference type="ARBA" id="ARBA00022450"/>
    </source>
</evidence>
<comment type="similarity">
    <text evidence="5">Belongs to the thiolase-like superfamily. Beta-ketoacyl-ACP synthases family.</text>
</comment>
<dbReference type="InterPro" id="IPR016039">
    <property type="entry name" value="Thiolase-like"/>
</dbReference>
<keyword evidence="4" id="KW-0456">Lyase</keyword>
<sequence length="2636" mass="278888">MTFEPIAIVGQACTLPGALTPEALWANVLRGESAVTSPPEGRWRLPAWHAMGKPGAQEERAWSDAGGYVRGFESAFDPGGLRLPEAELRGLDPVFQWTLHTARAALRSAGMEGPSARAGLVLGNLSFPTASMSRYAESVWLEALGKELLGGRAAAQAGVTHPDAHNRFMSGLPAHLAAQALGLGGGAFALDAACASSLYAIKLACDRLQDRATDLMLAGAVNAADSLFLHIGFSALSAMSRTGQSRPFHREADGLVPSEGAVFFALQRLDDARAAGRRVLGIIRGVGLSNDGRGRGLLAPSEEGQIRAMRLAYAAAGLTPSDVSFVECHATGTPVGDATEIRSLSEVFAGCRDVPIGSLKSNLGHLITAAGGAGLIKVLGSFTAETIAPTIHAGASIPELAGSPVRLVTQAEPWRAAGRRIAAISAFGFGGNNAHLIVEQDDGRATAPRAAAPRSAPAPIAVISLGARIGDTTGRDEAARALLSGAGWGSRREAVTVELEGLRFPPRDLEQTLPQQLLVLEAGREAIRGLSLPRDRTAVLIGMGADPEVARYGARWRLPAFADAWAAAGLPVSSAWTEAARDAVQEQHGAAGVVGAMPNIPANRLSSQLDLAGPSFTISSEELSGVVALQLAARALRSGEIDAALVGAVDLADQIVHRKALGELGLEPRAGDAAVALVLKRLTDVRKSEKVLAILDEGIVDASSDPARLRVGDGGADLDPFATTGKPHAAAGLVHVAAAVLALHHGARPAPGRASMPWVGPRHAEVTTQALGDQAATIHLRGGGLAAPLLLDATPQIHVFAGADREAVLRALSDGREGLDGPARAVIVAGSREELEARRADALRAAERNAPMPDGVFLRDRPVAGELAFVFAGAAAAYPSMGRALALALPDVMARLGNRLSTLPAVIDWIHGAPREPRHPLEQLWASSFLCQLHAEITRVDLGLRPSATIGYSSGESNALFAMGAWRDLDAMMHEAWTEPLLTTELVGDYAAARRLWARSGVTSPAATWAAWVIAAPVDDVRRALTGEPLAHLTIINTAEECVIGGEASACERVVARLGKNLALPLSYAMASHCPEVAEAREAWIKMHRRATFDVPGVRIYSAGAEQAFAPTADAAAMAITGQAVDTLDFPRVIERAYADGVRVFVEHGPRGLCSRWIARILGAREHLVVPLDVAGQQPVRQLVSAVAQLIAAGVPVAADALLARLAPPPPARASGPTLTVRAHPPDIHFPTAPAMQLMPPAPLLPPVLADNPAPRTERSFTGRSALREDAPDGVPSPRLPVFARLAPVFTHTEPVFTHVEPALASPEPAVTHPEPVIAHAEPALTHAEPALASPADGQHASIAARGAAVSAGIAAAHRAYVEAQGAVHARFLALSGSLLSRLAAAPTAAAFPAPAPSLAPQPAALPAPAPQAAPPQRLTAPTLVVARPVAPPAPTPVPAAVAAFAPAPISAPASTLPAPSLLRSTLPGPKFSRADLEVLASGSISSIFGPQFAGQDGYAKQCRMPEPPLLLADRVTGIDAVPGSMDTGTIWTETDVKHDSWYLHQGRMPTGIVIESGQADLLLISWLGIDALNKGERVYRLLGCEATYHGELPKPGDTLVYEIHIDGHAEQGDVRLFFFHYDCRINGELRISVRNGQAGFFTYQELANSGGVLWDADGAPHEATGPLDPPQVICEKQSFTSAEVLAFSEGDAYACFGRGFERAQTHVRTPRIQDGPMRLLDRVTHFDPRGGPWGRGYLRAEAKLSPDDWFLRGHFKNDPCMPGTLILEACVQAMAFYLCAMGYSIDRDGWRFEPVPGQKSPMRCRGQASVTSREIVYEIFVHEVTSGPIPSVKVDMLCTVDGLKAFHGERVGLRLVPAWPLDDWRQAPVAPQSLHRRPKQIAPLGGILGHVETRPVPSVNGFAFDYASLIACAWGKPSQAFGPMYAPFDGTRRVARLPGPPYHFITRIISVEGPIGVPQPGAEVEVEYDVPHDAWYFAENGARTMPFCVLLEAALQPCGWLASYIGSALTTEDDLLFRNLDGTGTVLAEITPESGTLRTHVKVVEVSQSAGMIIETFEVECFVGEAHVYTLRTVFGFFPKSAFDNQVGLPVSAEARARIERQATSTIDLAPEPPRYFAGAPRLPEAMLCMLDRITAFEPTGGLKGLGYGRAEKTVKPGEWSFKAHFFQDPVQPGSLGLEALLQLLQAWMIDAGDAEGIPGARFEPIAVGRPMTWKYRGQVVPKNLLVTVEIDITERGTDDRGRFALAEGSLWVDGKRIYGAKNLGMRVVAGPERPPPGSPPSPASPTAPTAPPSPPAPTVPAALAAPPSRDLASFRSFWRASIGVGPWPIEDLYIALVERFLGRIVIADPVAFSRVHGRGCLYVANHQVALESLIFIMVASAISGTRTMALAKAEHQESWLGRLITRGIAYPGVTDPGLITFFDREDHASFARIAEQATRDLAASTKSVLVHVEGTRAISCRTPVTRLGASVIDMALAAGAPIVPVRFARGLPESDSPERLDFPLGYGRQDIYFGAPIEPAELARLPLKDRKDALLTALNTLGPGASDTPSDPDPSFAAQVEAWRARTGCAIEDAVFYATLAGASAPESEGVQRLLEGARTGKLVIGSGEKDRWLGEFARSLFGSADATLLVEGG</sequence>
<dbReference type="Gene3D" id="3.40.366.10">
    <property type="entry name" value="Malonyl-Coenzyme A Acyl Carrier Protein, domain 2"/>
    <property type="match status" value="1"/>
</dbReference>
<dbReference type="GO" id="GO:0006633">
    <property type="term" value="P:fatty acid biosynthetic process"/>
    <property type="evidence" value="ECO:0007669"/>
    <property type="project" value="InterPro"/>
</dbReference>
<dbReference type="InterPro" id="IPR020841">
    <property type="entry name" value="PKS_Beta-ketoAc_synthase_dom"/>
</dbReference>
<dbReference type="SUPFAM" id="SSF52151">
    <property type="entry name" value="FabD/lysophospholipase-like"/>
    <property type="match status" value="1"/>
</dbReference>
<dbReference type="InterPro" id="IPR018201">
    <property type="entry name" value="Ketoacyl_synth_AS"/>
</dbReference>
<dbReference type="Gene3D" id="3.30.70.3290">
    <property type="match status" value="1"/>
</dbReference>
<name>A0A076Q3Z9_9BACT</name>
<evidence type="ECO:0000256" key="4">
    <source>
        <dbReference type="ARBA" id="ARBA00023239"/>
    </source>
</evidence>
<dbReference type="PROSITE" id="PS52004">
    <property type="entry name" value="KS3_2"/>
    <property type="match status" value="1"/>
</dbReference>
<dbReference type="GO" id="GO:0016829">
    <property type="term" value="F:lyase activity"/>
    <property type="evidence" value="ECO:0007669"/>
    <property type="project" value="UniProtKB-KW"/>
</dbReference>
<dbReference type="InterPro" id="IPR014043">
    <property type="entry name" value="Acyl_transferase_dom"/>
</dbReference>
<evidence type="ECO:0000313" key="8">
    <source>
        <dbReference type="EMBL" id="AIJ50374.1"/>
    </source>
</evidence>
<feature type="region of interest" description="Disordered" evidence="6">
    <location>
        <begin position="1254"/>
        <end position="1275"/>
    </location>
</feature>
<evidence type="ECO:0000259" key="7">
    <source>
        <dbReference type="PROSITE" id="PS52004"/>
    </source>
</evidence>
<evidence type="ECO:0000256" key="6">
    <source>
        <dbReference type="SAM" id="MobiDB-lite"/>
    </source>
</evidence>
<dbReference type="SMART" id="SM00825">
    <property type="entry name" value="PKS_KS"/>
    <property type="match status" value="1"/>
</dbReference>
<dbReference type="CDD" id="cd00833">
    <property type="entry name" value="PKS"/>
    <property type="match status" value="1"/>
</dbReference>
<dbReference type="Pfam" id="PF00109">
    <property type="entry name" value="ketoacyl-synt"/>
    <property type="match status" value="2"/>
</dbReference>
<evidence type="ECO:0000256" key="3">
    <source>
        <dbReference type="ARBA" id="ARBA00022679"/>
    </source>
</evidence>
<feature type="compositionally biased region" description="Pro residues" evidence="6">
    <location>
        <begin position="2274"/>
        <end position="2300"/>
    </location>
</feature>
<dbReference type="InterPro" id="IPR014031">
    <property type="entry name" value="Ketoacyl_synth_C"/>
</dbReference>
<dbReference type="PANTHER" id="PTHR43074:SF1">
    <property type="entry name" value="BETA-KETOACYL SYNTHASE FAMILY PROTEIN-RELATED"/>
    <property type="match status" value="1"/>
</dbReference>
<gene>
    <name evidence="8" type="primary">pfa3</name>
</gene>
<dbReference type="SUPFAM" id="SSF54637">
    <property type="entry name" value="Thioesterase/thiol ester dehydrase-isomerase"/>
    <property type="match status" value="4"/>
</dbReference>
<dbReference type="InterPro" id="IPR029069">
    <property type="entry name" value="HotDog_dom_sf"/>
</dbReference>
<dbReference type="SMART" id="SM00827">
    <property type="entry name" value="PKS_AT"/>
    <property type="match status" value="1"/>
</dbReference>
<keyword evidence="3 5" id="KW-0808">Transferase</keyword>
<reference evidence="8" key="1">
    <citation type="journal article" date="2014" name="Chem. Sci.">
        <title>Polyunsaturated fatty acid biosynthesis in myxobacteria: Different PUFA synthases and their product diversity.</title>
        <authorList>
            <person name="Gemperlein K."/>
            <person name="Rachid S."/>
            <person name="Garcia R.O."/>
            <person name="Wenzel S.C."/>
            <person name="Mueller R."/>
        </authorList>
    </citation>
    <scope>NUCLEOTIDE SEQUENCE</scope>
    <source>
        <strain evidence="8">SBSr002</strain>
    </source>
</reference>
<dbReference type="InterPro" id="IPR014030">
    <property type="entry name" value="Ketoacyl_synth_N"/>
</dbReference>
<protein>
    <submittedName>
        <fullName evidence="8">Pfa3</fullName>
    </submittedName>
</protein>